<comment type="caution">
    <text evidence="2">The sequence shown here is derived from an EMBL/GenBank/DDBJ whole genome shotgun (WGS) entry which is preliminary data.</text>
</comment>
<keyword evidence="1" id="KW-1277">Toxin-antitoxin system</keyword>
<organism evidence="2 3">
    <name type="scientific">Arcticibacter tournemirensis</name>
    <dbReference type="NCBI Taxonomy" id="699437"/>
    <lineage>
        <taxon>Bacteria</taxon>
        <taxon>Pseudomonadati</taxon>
        <taxon>Bacteroidota</taxon>
        <taxon>Sphingobacteriia</taxon>
        <taxon>Sphingobacteriales</taxon>
        <taxon>Sphingobacteriaceae</taxon>
        <taxon>Arcticibacter</taxon>
    </lineage>
</organism>
<proteinExistence type="predicted"/>
<dbReference type="OrthoDB" id="595476at2"/>
<dbReference type="AlphaFoldDB" id="A0A5M9HCL5"/>
<accession>A0A5M9HCL5</accession>
<dbReference type="RefSeq" id="WP_141815208.1">
    <property type="nucleotide sequence ID" value="NZ_VFPL01000001.1"/>
</dbReference>
<dbReference type="Proteomes" id="UP000322918">
    <property type="component" value="Unassembled WGS sequence"/>
</dbReference>
<keyword evidence="3" id="KW-1185">Reference proteome</keyword>
<sequence>MNYTIRFHPAAENEYIKAYQWYEEHLEGLGDRFSQAIEMKIKLISKNPEHYQIKKRNCRESKVDVFPYVIVYKIYQKTNDILIVAIFYTSRKPGRRYRK</sequence>
<name>A0A5M9HCL5_9SPHI</name>
<dbReference type="Gene3D" id="3.30.2310.20">
    <property type="entry name" value="RelE-like"/>
    <property type="match status" value="1"/>
</dbReference>
<dbReference type="Pfam" id="PF05016">
    <property type="entry name" value="ParE_toxin"/>
    <property type="match status" value="1"/>
</dbReference>
<dbReference type="InterPro" id="IPR035093">
    <property type="entry name" value="RelE/ParE_toxin_dom_sf"/>
</dbReference>
<evidence type="ECO:0000256" key="1">
    <source>
        <dbReference type="ARBA" id="ARBA00022649"/>
    </source>
</evidence>
<gene>
    <name evidence="2" type="ORF">F1649_09385</name>
</gene>
<evidence type="ECO:0000313" key="3">
    <source>
        <dbReference type="Proteomes" id="UP000322918"/>
    </source>
</evidence>
<reference evidence="2 3" key="1">
    <citation type="submission" date="2019-09" db="EMBL/GenBank/DDBJ databases">
        <title>Pararcticibacter amylolyticus gen. nov., sp. nov., isolated from a rottenly hemp rope, and reclassification of Pedobacter tournemirensis as Pararcticibacter tournemirensis comb. nov.</title>
        <authorList>
            <person name="Cai Y."/>
        </authorList>
    </citation>
    <scope>NUCLEOTIDE SEQUENCE [LARGE SCALE GENOMIC DNA]</scope>
    <source>
        <strain evidence="2 3">TF5-37.2-LB10</strain>
    </source>
</reference>
<evidence type="ECO:0000313" key="2">
    <source>
        <dbReference type="EMBL" id="KAA8483391.1"/>
    </source>
</evidence>
<dbReference type="InterPro" id="IPR007712">
    <property type="entry name" value="RelE/ParE_toxin"/>
</dbReference>
<dbReference type="EMBL" id="VWNE01000012">
    <property type="protein sequence ID" value="KAA8483391.1"/>
    <property type="molecule type" value="Genomic_DNA"/>
</dbReference>
<protein>
    <submittedName>
        <fullName evidence="2">Type II toxin-antitoxin system RelE/ParE family toxin</fullName>
    </submittedName>
</protein>